<evidence type="ECO:0000313" key="9">
    <source>
        <dbReference type="EMBL" id="NGY05010.1"/>
    </source>
</evidence>
<evidence type="ECO:0000256" key="5">
    <source>
        <dbReference type="PROSITE-ProRule" id="PRU10141"/>
    </source>
</evidence>
<accession>A0A6M2BRQ2</accession>
<dbReference type="SUPFAM" id="SSF56112">
    <property type="entry name" value="Protein kinase-like (PK-like)"/>
    <property type="match status" value="1"/>
</dbReference>
<keyword evidence="7" id="KW-0472">Membrane</keyword>
<keyword evidence="9" id="KW-0723">Serine/threonine-protein kinase</keyword>
<dbReference type="InterPro" id="IPR008271">
    <property type="entry name" value="Ser/Thr_kinase_AS"/>
</dbReference>
<evidence type="ECO:0000256" key="7">
    <source>
        <dbReference type="SAM" id="Phobius"/>
    </source>
</evidence>
<feature type="compositionally biased region" description="Basic residues" evidence="6">
    <location>
        <begin position="424"/>
        <end position="434"/>
    </location>
</feature>
<evidence type="ECO:0000256" key="4">
    <source>
        <dbReference type="ARBA" id="ARBA00022840"/>
    </source>
</evidence>
<dbReference type="PANTHER" id="PTHR43289">
    <property type="entry name" value="MITOGEN-ACTIVATED PROTEIN KINASE KINASE KINASE 20-RELATED"/>
    <property type="match status" value="1"/>
</dbReference>
<keyword evidence="1" id="KW-0808">Transferase</keyword>
<evidence type="ECO:0000259" key="8">
    <source>
        <dbReference type="PROSITE" id="PS50011"/>
    </source>
</evidence>
<dbReference type="InterPro" id="IPR017441">
    <property type="entry name" value="Protein_kinase_ATP_BS"/>
</dbReference>
<dbReference type="Pfam" id="PF00069">
    <property type="entry name" value="Pkinase"/>
    <property type="match status" value="1"/>
</dbReference>
<dbReference type="SMART" id="SM00220">
    <property type="entry name" value="S_TKc"/>
    <property type="match status" value="1"/>
</dbReference>
<dbReference type="PROSITE" id="PS00108">
    <property type="entry name" value="PROTEIN_KINASE_ST"/>
    <property type="match status" value="1"/>
</dbReference>
<dbReference type="CDD" id="cd14014">
    <property type="entry name" value="STKc_PknB_like"/>
    <property type="match status" value="1"/>
</dbReference>
<proteinExistence type="predicted"/>
<keyword evidence="7" id="KW-1133">Transmembrane helix</keyword>
<dbReference type="InterPro" id="IPR011009">
    <property type="entry name" value="Kinase-like_dom_sf"/>
</dbReference>
<keyword evidence="4 5" id="KW-0067">ATP-binding</keyword>
<evidence type="ECO:0000256" key="1">
    <source>
        <dbReference type="ARBA" id="ARBA00022679"/>
    </source>
</evidence>
<dbReference type="Gene3D" id="3.30.200.20">
    <property type="entry name" value="Phosphorylase Kinase, domain 1"/>
    <property type="match status" value="1"/>
</dbReference>
<keyword evidence="2 5" id="KW-0547">Nucleotide-binding</keyword>
<dbReference type="GO" id="GO:0005524">
    <property type="term" value="F:ATP binding"/>
    <property type="evidence" value="ECO:0007669"/>
    <property type="project" value="UniProtKB-UniRule"/>
</dbReference>
<feature type="compositionally biased region" description="Basic residues" evidence="6">
    <location>
        <begin position="548"/>
        <end position="557"/>
    </location>
</feature>
<dbReference type="AlphaFoldDB" id="A0A6M2BRQ2"/>
<dbReference type="PROSITE" id="PS50011">
    <property type="entry name" value="PROTEIN_KINASE_DOM"/>
    <property type="match status" value="1"/>
</dbReference>
<feature type="compositionally biased region" description="Basic and acidic residues" evidence="6">
    <location>
        <begin position="452"/>
        <end position="468"/>
    </location>
</feature>
<gene>
    <name evidence="9" type="ORF">G7Y85_09545</name>
</gene>
<sequence>MTGWRAAFAAFERLLGLESTEREQAIEKLRAQDPGLWVQVHTLLRADEQAERAAFLDQHQGNSERQQIQIGSTLGAYRIERRLGEGGMGEVWLARRADGLFETPVALKLLHLHLGQSSARERFLREGRILGELAHRHVARLLDAGILPGGQLYLAIEYVEGDRIDRWCDARQLDLPARITLFLQVCAAVSHAHAHLVVHRDIKPSNILVTPDGEAKLLDFGIAKLVEHETGSGAETELTRLGGRAMTPEYAAPEQMSGAAITVVTDVYSLGVLLYWLLSGRRPYGDAGQTYSQIERQILDAEVPPMSHWRISERSRILPEASAIARTRGSLPRKLREALKGDLDTIVGKALQKAPGRRYASVDALADDLRRHLDNQPVLARPDTFSYRVRKFGRRHRLTVAATALVTITLLGGLAGTFWQAHRARGGGARRRPGRVGASASGRSSGGNAKSTQDETVLRLDLSERRSDAAQGPRPPYRRRRPGRRRQSRRHRARRRSEIAGRSAQRSRRDQGQFRSSHGSTGHVPPRAAAAGKNAGSRRPGSRQHACQPRRHRPVPE</sequence>
<evidence type="ECO:0000313" key="10">
    <source>
        <dbReference type="Proteomes" id="UP000472676"/>
    </source>
</evidence>
<protein>
    <submittedName>
        <fullName evidence="9">Serine/threonine protein kinase</fullName>
    </submittedName>
</protein>
<keyword evidence="7" id="KW-0812">Transmembrane</keyword>
<evidence type="ECO:0000256" key="6">
    <source>
        <dbReference type="SAM" id="MobiDB-lite"/>
    </source>
</evidence>
<feature type="compositionally biased region" description="Basic residues" evidence="6">
    <location>
        <begin position="476"/>
        <end position="495"/>
    </location>
</feature>
<dbReference type="Proteomes" id="UP000472676">
    <property type="component" value="Unassembled WGS sequence"/>
</dbReference>
<evidence type="ECO:0000256" key="2">
    <source>
        <dbReference type="ARBA" id="ARBA00022741"/>
    </source>
</evidence>
<keyword evidence="10" id="KW-1185">Reference proteome</keyword>
<name>A0A6M2BRQ2_9GAMM</name>
<feature type="region of interest" description="Disordered" evidence="6">
    <location>
        <begin position="424"/>
        <end position="557"/>
    </location>
</feature>
<dbReference type="Gene3D" id="1.10.510.10">
    <property type="entry name" value="Transferase(Phosphotransferase) domain 1"/>
    <property type="match status" value="1"/>
</dbReference>
<keyword evidence="3 9" id="KW-0418">Kinase</keyword>
<feature type="transmembrane region" description="Helical" evidence="7">
    <location>
        <begin position="398"/>
        <end position="419"/>
    </location>
</feature>
<feature type="domain" description="Protein kinase" evidence="8">
    <location>
        <begin position="77"/>
        <end position="379"/>
    </location>
</feature>
<dbReference type="EMBL" id="JAAMOW010000004">
    <property type="protein sequence ID" value="NGY05010.1"/>
    <property type="molecule type" value="Genomic_DNA"/>
</dbReference>
<dbReference type="InterPro" id="IPR000719">
    <property type="entry name" value="Prot_kinase_dom"/>
</dbReference>
<dbReference type="PROSITE" id="PS00107">
    <property type="entry name" value="PROTEIN_KINASE_ATP"/>
    <property type="match status" value="1"/>
</dbReference>
<evidence type="ECO:0000256" key="3">
    <source>
        <dbReference type="ARBA" id="ARBA00022777"/>
    </source>
</evidence>
<dbReference type="PANTHER" id="PTHR43289:SF34">
    <property type="entry name" value="SERINE_THREONINE-PROTEIN KINASE YBDM-RELATED"/>
    <property type="match status" value="1"/>
</dbReference>
<reference evidence="9 10" key="1">
    <citation type="journal article" date="2014" name="Int. J. Syst. Evol. Microbiol.">
        <title>Solimonas terrae sp. nov., isolated from soil.</title>
        <authorList>
            <person name="Kim S.J."/>
            <person name="Moon J.Y."/>
            <person name="Weon H.Y."/>
            <person name="Ahn J.H."/>
            <person name="Chen W.M."/>
            <person name="Kwon S.W."/>
        </authorList>
    </citation>
    <scope>NUCLEOTIDE SEQUENCE [LARGE SCALE GENOMIC DNA]</scope>
    <source>
        <strain evidence="9 10">KIS83-12</strain>
    </source>
</reference>
<comment type="caution">
    <text evidence="9">The sequence shown here is derived from an EMBL/GenBank/DDBJ whole genome shotgun (WGS) entry which is preliminary data.</text>
</comment>
<feature type="binding site" evidence="5">
    <location>
        <position position="108"/>
    </location>
    <ligand>
        <name>ATP</name>
        <dbReference type="ChEBI" id="CHEBI:30616"/>
    </ligand>
</feature>
<organism evidence="9 10">
    <name type="scientific">Solimonas terrae</name>
    <dbReference type="NCBI Taxonomy" id="1396819"/>
    <lineage>
        <taxon>Bacteria</taxon>
        <taxon>Pseudomonadati</taxon>
        <taxon>Pseudomonadota</taxon>
        <taxon>Gammaproteobacteria</taxon>
        <taxon>Nevskiales</taxon>
        <taxon>Nevskiaceae</taxon>
        <taxon>Solimonas</taxon>
    </lineage>
</organism>
<dbReference type="GO" id="GO:0004674">
    <property type="term" value="F:protein serine/threonine kinase activity"/>
    <property type="evidence" value="ECO:0007669"/>
    <property type="project" value="UniProtKB-KW"/>
</dbReference>
<feature type="transmembrane region" description="Helical" evidence="7">
    <location>
        <begin position="256"/>
        <end position="278"/>
    </location>
</feature>
<feature type="compositionally biased region" description="Low complexity" evidence="6">
    <location>
        <begin position="435"/>
        <end position="447"/>
    </location>
</feature>